<feature type="domain" description="Proteasome alpha-type subunits" evidence="3">
    <location>
        <begin position="22"/>
        <end position="44"/>
    </location>
</feature>
<sequence>MLARLSILFFFFVYIYPLMSLREDVYNIFNTDGKILQIEYGLEAVNKSLPLVVLKNKNTIVCAAKKNHGNLLEDEVQTSFQPIYSNIYSAFTGNWPDVYTVNSKCKDLAYKASYKLGYSVTPDILCRQLADNLQVLMQSTGERSPAFAGTLFGFDNGKPIIYMTNISAVCYPVYGSMVGTKYQNMFKYVEKHYNEDVDDNKLFELAVGALLESLGENSVYHEIEVAYLKNNEILKYLNDKEIETLLLSIADK</sequence>
<accession>C4V785</accession>
<reference evidence="5" key="1">
    <citation type="journal article" date="2009" name="PLoS Pathog.">
        <title>Genomic analyses of the microsporidian Nosema ceranae, an emergent pathogen of honey bees.</title>
        <authorList>
            <person name="Cornman R.S."/>
            <person name="Chen Y.P."/>
            <person name="Schatz M.C."/>
            <person name="Street C."/>
            <person name="Zhao Y."/>
            <person name="Desany B."/>
            <person name="Egholm M."/>
            <person name="Hutchison S."/>
            <person name="Pettis J.S."/>
            <person name="Lipkin W.I."/>
            <person name="Evans J.D."/>
        </authorList>
    </citation>
    <scope>NUCLEOTIDE SEQUENCE [LARGE SCALE GENOMIC DNA]</scope>
    <source>
        <strain evidence="5">BRL01</strain>
    </source>
</reference>
<dbReference type="Proteomes" id="UP000009082">
    <property type="component" value="Unassembled WGS sequence"/>
</dbReference>
<dbReference type="HOGENOM" id="CLU_035750_4_0_1"/>
<dbReference type="InterPro" id="IPR029055">
    <property type="entry name" value="Ntn_hydrolases_N"/>
</dbReference>
<dbReference type="PANTHER" id="PTHR11599">
    <property type="entry name" value="PROTEASOME SUBUNIT ALPHA/BETA"/>
    <property type="match status" value="1"/>
</dbReference>
<dbReference type="EMBL" id="ACOL01000014">
    <property type="protein sequence ID" value="EEQ82912.1"/>
    <property type="molecule type" value="Genomic_DNA"/>
</dbReference>
<dbReference type="OrthoDB" id="431557at2759"/>
<dbReference type="InParanoid" id="C4V785"/>
<proteinExistence type="predicted"/>
<dbReference type="Gene3D" id="3.60.20.10">
    <property type="entry name" value="Glutamine Phosphoribosylpyrophosphate, subunit 1, domain 1"/>
    <property type="match status" value="1"/>
</dbReference>
<feature type="signal peptide" evidence="2">
    <location>
        <begin position="1"/>
        <end position="20"/>
    </location>
</feature>
<evidence type="ECO:0000256" key="1">
    <source>
        <dbReference type="ARBA" id="ARBA00022942"/>
    </source>
</evidence>
<keyword evidence="1" id="KW-0647">Proteasome</keyword>
<protein>
    <recommendedName>
        <fullName evidence="3">Proteasome alpha-type subunits domain-containing protein</fullName>
    </recommendedName>
</protein>
<evidence type="ECO:0000259" key="3">
    <source>
        <dbReference type="SMART" id="SM00948"/>
    </source>
</evidence>
<dbReference type="GO" id="GO:0006511">
    <property type="term" value="P:ubiquitin-dependent protein catabolic process"/>
    <property type="evidence" value="ECO:0007669"/>
    <property type="project" value="InterPro"/>
</dbReference>
<feature type="chain" id="PRO_5002943139" description="Proteasome alpha-type subunits domain-containing protein" evidence="2">
    <location>
        <begin position="21"/>
        <end position="252"/>
    </location>
</feature>
<name>C4V785_VAIC1</name>
<gene>
    <name evidence="4" type="ORF">NCER_100305</name>
</gene>
<evidence type="ECO:0000256" key="2">
    <source>
        <dbReference type="SAM" id="SignalP"/>
    </source>
</evidence>
<dbReference type="InterPro" id="IPR000426">
    <property type="entry name" value="Proteasome_asu_N"/>
</dbReference>
<organism evidence="5">
    <name type="scientific">Vairimorpha ceranae (strain BRL01)</name>
    <name type="common">Microsporidian parasite</name>
    <name type="synonym">Nosema ceranae</name>
    <dbReference type="NCBI Taxonomy" id="578460"/>
    <lineage>
        <taxon>Eukaryota</taxon>
        <taxon>Fungi</taxon>
        <taxon>Fungi incertae sedis</taxon>
        <taxon>Microsporidia</taxon>
        <taxon>Nosematidae</taxon>
        <taxon>Vairimorpha</taxon>
    </lineage>
</organism>
<dbReference type="SUPFAM" id="SSF56235">
    <property type="entry name" value="N-terminal nucleophile aminohydrolases (Ntn hydrolases)"/>
    <property type="match status" value="1"/>
</dbReference>
<evidence type="ECO:0000313" key="5">
    <source>
        <dbReference type="Proteomes" id="UP000009082"/>
    </source>
</evidence>
<dbReference type="STRING" id="578460.C4V785"/>
<dbReference type="Pfam" id="PF00227">
    <property type="entry name" value="Proteasome"/>
    <property type="match status" value="1"/>
</dbReference>
<dbReference type="KEGG" id="nce:NCER_100305"/>
<dbReference type="VEuPathDB" id="MicrosporidiaDB:NCER_100305"/>
<dbReference type="InterPro" id="IPR001353">
    <property type="entry name" value="Proteasome_sua/b"/>
</dbReference>
<keyword evidence="2" id="KW-0732">Signal</keyword>
<dbReference type="AlphaFoldDB" id="C4V785"/>
<dbReference type="InterPro" id="IPR050115">
    <property type="entry name" value="Proteasome_alpha"/>
</dbReference>
<dbReference type="SMART" id="SM00948">
    <property type="entry name" value="Proteasome_A_N"/>
    <property type="match status" value="1"/>
</dbReference>
<evidence type="ECO:0000313" key="4">
    <source>
        <dbReference type="EMBL" id="EEQ82912.1"/>
    </source>
</evidence>
<dbReference type="GO" id="GO:0019773">
    <property type="term" value="C:proteasome core complex, alpha-subunit complex"/>
    <property type="evidence" value="ECO:0007669"/>
    <property type="project" value="InterPro"/>
</dbReference>
<dbReference type="OMA" id="YGYDMPV"/>